<feature type="domain" description="Caspase family p10" evidence="3">
    <location>
        <begin position="219"/>
        <end position="310"/>
    </location>
</feature>
<dbReference type="GO" id="GO:0004197">
    <property type="term" value="F:cysteine-type endopeptidase activity"/>
    <property type="evidence" value="ECO:0007669"/>
    <property type="project" value="InterPro"/>
</dbReference>
<dbReference type="InterPro" id="IPR002138">
    <property type="entry name" value="Pept_C14_p10"/>
</dbReference>
<dbReference type="Proteomes" id="UP000019118">
    <property type="component" value="Unassembled WGS sequence"/>
</dbReference>
<dbReference type="Gene3D" id="3.40.50.1460">
    <property type="match status" value="1"/>
</dbReference>
<dbReference type="KEGG" id="dpa:109541949"/>
<dbReference type="AlphaFoldDB" id="A0AAR5PZY2"/>
<proteinExistence type="inferred from homology"/>
<dbReference type="EnsemblMetazoa" id="XM_019910953.1">
    <property type="protein sequence ID" value="XP_019766512.1"/>
    <property type="gene ID" value="LOC109541949"/>
</dbReference>
<dbReference type="GO" id="GO:0006508">
    <property type="term" value="P:proteolysis"/>
    <property type="evidence" value="ECO:0007669"/>
    <property type="project" value="InterPro"/>
</dbReference>
<dbReference type="InterPro" id="IPR015917">
    <property type="entry name" value="Pept_C14A"/>
</dbReference>
<dbReference type="PANTHER" id="PTHR22576">
    <property type="entry name" value="MUCOSA ASSOCIATED LYMPHOID TISSUE LYMPHOMA TRANSLOCATION PROTEIN 1/PARACASPASE"/>
    <property type="match status" value="1"/>
</dbReference>
<sequence>MNITERDATSFKPKVAENVRRQSQVRTTIAKETPTEQFIEPRRFNLDEFEYKRAGTDPGRIVIFNQEIFGNLKICNDATGKVEDHRLETRSGSRQDVIAIINTFQRMGFNIRANDVLSNGTVEDVLAKLDEVLRDKESLAETNSLFIFFLTHGLAGDELYARDGILQCRKIWTKFIDCSELKGKPKMFIFQACKGDYYAKIDDHPSFNSDPSTLVHLNTFKPKHVGMDMLIFFATIEGNESYRNPLEGTWLIQELCRNLSSYGRRDDMISICMRTTKCVTGNYYHQEEGEILKQMPVLITTLSKKFYVNRNKERHLLLEVLKEQKETKDLLVQLVALLQPHV</sequence>
<organism evidence="5 6">
    <name type="scientific">Dendroctonus ponderosae</name>
    <name type="common">Mountain pine beetle</name>
    <dbReference type="NCBI Taxonomy" id="77166"/>
    <lineage>
        <taxon>Eukaryota</taxon>
        <taxon>Metazoa</taxon>
        <taxon>Ecdysozoa</taxon>
        <taxon>Arthropoda</taxon>
        <taxon>Hexapoda</taxon>
        <taxon>Insecta</taxon>
        <taxon>Pterygota</taxon>
        <taxon>Neoptera</taxon>
        <taxon>Endopterygota</taxon>
        <taxon>Coleoptera</taxon>
        <taxon>Polyphaga</taxon>
        <taxon>Cucujiformia</taxon>
        <taxon>Curculionidae</taxon>
        <taxon>Scolytinae</taxon>
        <taxon>Dendroctonus</taxon>
    </lineage>
</organism>
<dbReference type="SMART" id="SM00115">
    <property type="entry name" value="CASc"/>
    <property type="match status" value="1"/>
</dbReference>
<evidence type="ECO:0000259" key="4">
    <source>
        <dbReference type="PROSITE" id="PS50208"/>
    </source>
</evidence>
<dbReference type="Pfam" id="PF00656">
    <property type="entry name" value="Peptidase_C14"/>
    <property type="match status" value="1"/>
</dbReference>
<dbReference type="InterPro" id="IPR011600">
    <property type="entry name" value="Pept_C14_caspase"/>
</dbReference>
<evidence type="ECO:0000256" key="1">
    <source>
        <dbReference type="ARBA" id="ARBA00010134"/>
    </source>
</evidence>
<keyword evidence="6" id="KW-1185">Reference proteome</keyword>
<reference evidence="5" key="2">
    <citation type="submission" date="2024-08" db="UniProtKB">
        <authorList>
            <consortium name="EnsemblMetazoa"/>
        </authorList>
    </citation>
    <scope>IDENTIFICATION</scope>
</reference>
<evidence type="ECO:0008006" key="7">
    <source>
        <dbReference type="Google" id="ProtNLM"/>
    </source>
</evidence>
<evidence type="ECO:0000256" key="2">
    <source>
        <dbReference type="RuleBase" id="RU003971"/>
    </source>
</evidence>
<protein>
    <recommendedName>
        <fullName evidence="7">Caspase</fullName>
    </recommendedName>
</protein>
<reference evidence="6" key="1">
    <citation type="journal article" date="2013" name="Genome Biol.">
        <title>Draft genome of the mountain pine beetle, Dendroctonus ponderosae Hopkins, a major forest pest.</title>
        <authorList>
            <person name="Keeling C.I."/>
            <person name="Yuen M.M."/>
            <person name="Liao N.Y."/>
            <person name="Docking T.R."/>
            <person name="Chan S.K."/>
            <person name="Taylor G.A."/>
            <person name="Palmquist D.L."/>
            <person name="Jackman S.D."/>
            <person name="Nguyen A."/>
            <person name="Li M."/>
            <person name="Henderson H."/>
            <person name="Janes J.K."/>
            <person name="Zhao Y."/>
            <person name="Pandoh P."/>
            <person name="Moore R."/>
            <person name="Sperling F.A."/>
            <person name="Huber D.P."/>
            <person name="Birol I."/>
            <person name="Jones S.J."/>
            <person name="Bohlmann J."/>
        </authorList>
    </citation>
    <scope>NUCLEOTIDE SEQUENCE</scope>
</reference>
<dbReference type="PROSITE" id="PS50207">
    <property type="entry name" value="CASPASE_P10"/>
    <property type="match status" value="1"/>
</dbReference>
<dbReference type="GeneID" id="109541949"/>
<dbReference type="SUPFAM" id="SSF52129">
    <property type="entry name" value="Caspase-like"/>
    <property type="match status" value="1"/>
</dbReference>
<evidence type="ECO:0000259" key="3">
    <source>
        <dbReference type="PROSITE" id="PS50207"/>
    </source>
</evidence>
<evidence type="ECO:0000313" key="6">
    <source>
        <dbReference type="Proteomes" id="UP000019118"/>
    </source>
</evidence>
<comment type="similarity">
    <text evidence="1 2">Belongs to the peptidase C14A family.</text>
</comment>
<accession>A0AAR5PZY2</accession>
<dbReference type="PROSITE" id="PS50208">
    <property type="entry name" value="CASPASE_P20"/>
    <property type="match status" value="1"/>
</dbReference>
<dbReference type="InterPro" id="IPR052039">
    <property type="entry name" value="Caspase-related_regulators"/>
</dbReference>
<dbReference type="PRINTS" id="PR00376">
    <property type="entry name" value="IL1BCENZYME"/>
</dbReference>
<dbReference type="PANTHER" id="PTHR22576:SF41">
    <property type="entry name" value="CASPASE 14, APOPTOSIS-RELATED CYSTEINE PEPTIDASE"/>
    <property type="match status" value="1"/>
</dbReference>
<dbReference type="InterPro" id="IPR001309">
    <property type="entry name" value="Pept_C14_p20"/>
</dbReference>
<name>A0AAR5PZY2_DENPD</name>
<dbReference type="InterPro" id="IPR029030">
    <property type="entry name" value="Caspase-like_dom_sf"/>
</dbReference>
<evidence type="ECO:0000313" key="5">
    <source>
        <dbReference type="EnsemblMetazoa" id="XP_019766512.1"/>
    </source>
</evidence>
<feature type="domain" description="Caspase family p20" evidence="4">
    <location>
        <begin position="57"/>
        <end position="197"/>
    </location>
</feature>